<evidence type="ECO:0000256" key="8">
    <source>
        <dbReference type="SAM" id="MobiDB-lite"/>
    </source>
</evidence>
<dbReference type="GO" id="GO:0006508">
    <property type="term" value="P:proteolysis"/>
    <property type="evidence" value="ECO:0007669"/>
    <property type="project" value="UniProtKB-KW"/>
</dbReference>
<dbReference type="GO" id="GO:0004252">
    <property type="term" value="F:serine-type endopeptidase activity"/>
    <property type="evidence" value="ECO:0007669"/>
    <property type="project" value="UniProtKB-UniRule"/>
</dbReference>
<dbReference type="CDD" id="cd00063">
    <property type="entry name" value="FN3"/>
    <property type="match status" value="2"/>
</dbReference>
<reference evidence="11 13" key="1">
    <citation type="submission" date="2020-01" db="EMBL/GenBank/DDBJ databases">
        <title>the WGS Modestobacter muralis CPCC 204518.</title>
        <authorList>
            <person name="Jiang Z."/>
        </authorList>
    </citation>
    <scope>NUCLEOTIDE SEQUENCE [LARGE SCALE GENOMIC DNA]</scope>
    <source>
        <strain evidence="11 13">DSM 100205</strain>
    </source>
</reference>
<evidence type="ECO:0000259" key="10">
    <source>
        <dbReference type="PROSITE" id="PS50853"/>
    </source>
</evidence>
<evidence type="ECO:0000313" key="13">
    <source>
        <dbReference type="Proteomes" id="UP000468828"/>
    </source>
</evidence>
<dbReference type="PROSITE" id="PS50853">
    <property type="entry name" value="FN3"/>
    <property type="match status" value="2"/>
</dbReference>
<comment type="caution">
    <text evidence="11">The sequence shown here is derived from an EMBL/GenBank/DDBJ whole genome shotgun (WGS) entry which is preliminary data.</text>
</comment>
<feature type="active site" description="Charge relay system" evidence="7">
    <location>
        <position position="309"/>
    </location>
</feature>
<dbReference type="InterPro" id="IPR003961">
    <property type="entry name" value="FN3_dom"/>
</dbReference>
<keyword evidence="5" id="KW-0326">Glycosidase</keyword>
<dbReference type="SMART" id="SM00060">
    <property type="entry name" value="FN3"/>
    <property type="match status" value="3"/>
</dbReference>
<dbReference type="PROSITE" id="PS00138">
    <property type="entry name" value="SUBTILASE_SER"/>
    <property type="match status" value="1"/>
</dbReference>
<dbReference type="AlphaFoldDB" id="A0A6P0EZJ6"/>
<evidence type="ECO:0000313" key="14">
    <source>
        <dbReference type="Proteomes" id="UP000471152"/>
    </source>
</evidence>
<dbReference type="SUPFAM" id="SSF52743">
    <property type="entry name" value="Subtilisin-like"/>
    <property type="match status" value="1"/>
</dbReference>
<dbReference type="InterPro" id="IPR013783">
    <property type="entry name" value="Ig-like_fold"/>
</dbReference>
<dbReference type="Pfam" id="PF00041">
    <property type="entry name" value="fn3"/>
    <property type="match status" value="2"/>
</dbReference>
<comment type="similarity">
    <text evidence="1 7">Belongs to the peptidase S8 family.</text>
</comment>
<dbReference type="InterPro" id="IPR022398">
    <property type="entry name" value="Peptidase_S8_His-AS"/>
</dbReference>
<proteinExistence type="inferred from homology"/>
<dbReference type="GO" id="GO:0016798">
    <property type="term" value="F:hydrolase activity, acting on glycosyl bonds"/>
    <property type="evidence" value="ECO:0007669"/>
    <property type="project" value="UniProtKB-KW"/>
</dbReference>
<dbReference type="GO" id="GO:0000272">
    <property type="term" value="P:polysaccharide catabolic process"/>
    <property type="evidence" value="ECO:0007669"/>
    <property type="project" value="UniProtKB-KW"/>
</dbReference>
<dbReference type="InterPro" id="IPR036852">
    <property type="entry name" value="Peptidase_S8/S53_dom_sf"/>
</dbReference>
<dbReference type="Pfam" id="PF00082">
    <property type="entry name" value="Peptidase_S8"/>
    <property type="match status" value="1"/>
</dbReference>
<dbReference type="InterPro" id="IPR050131">
    <property type="entry name" value="Peptidase_S8_subtilisin-like"/>
</dbReference>
<evidence type="ECO:0000256" key="9">
    <source>
        <dbReference type="SAM" id="SignalP"/>
    </source>
</evidence>
<evidence type="ECO:0000256" key="6">
    <source>
        <dbReference type="ARBA" id="ARBA00023326"/>
    </source>
</evidence>
<keyword evidence="13" id="KW-1185">Reference proteome</keyword>
<dbReference type="PANTHER" id="PTHR43806:SF11">
    <property type="entry name" value="CEREVISIN-RELATED"/>
    <property type="match status" value="1"/>
</dbReference>
<name>A0A6P0EZJ6_9ACTN</name>
<evidence type="ECO:0000256" key="3">
    <source>
        <dbReference type="ARBA" id="ARBA00022801"/>
    </source>
</evidence>
<feature type="active site" description="Charge relay system" evidence="7">
    <location>
        <position position="155"/>
    </location>
</feature>
<reference evidence="12 14" key="2">
    <citation type="submission" date="2020-02" db="EMBL/GenBank/DDBJ databases">
        <title>The WGS of Modestobacter muralis DSM 100205.</title>
        <authorList>
            <person name="Jiang Z."/>
        </authorList>
    </citation>
    <scope>NUCLEOTIDE SEQUENCE [LARGE SCALE GENOMIC DNA]</scope>
    <source>
        <strain evidence="12 14">DSM 100205</strain>
    </source>
</reference>
<dbReference type="EMBL" id="JAAGWH010000053">
    <property type="protein sequence ID" value="NEK96029.1"/>
    <property type="molecule type" value="Genomic_DNA"/>
</dbReference>
<keyword evidence="2 7" id="KW-0645">Protease</keyword>
<feature type="chain" id="PRO_5036186083" evidence="9">
    <location>
        <begin position="36"/>
        <end position="1248"/>
    </location>
</feature>
<dbReference type="EMBL" id="JAAGWB010000055">
    <property type="protein sequence ID" value="NEN52917.1"/>
    <property type="molecule type" value="Genomic_DNA"/>
</dbReference>
<evidence type="ECO:0000256" key="5">
    <source>
        <dbReference type="ARBA" id="ARBA00023295"/>
    </source>
</evidence>
<sequence>MQSQRSLSRRRPVLMALAGVLLAGPVLLAAAPAGAAEQVTIDVLRIVDGEYVVETVTAPRAQAAATEAALEDRADVVTASAAVEYRLDGSLDPYWEADDPQAVSRVEQVWSRTRGAGQVVAVLDTAVDAEHPDLAGAVLPGTDTTGLPADSTEWHGTGVAGVVAARADNGVGSAGMAPEAQVLPVRVCTNASCPSAAIARGVLWAADHGADVINMSLSGGWSDVTAAAVRYALDRNVPVVASAGNSGDEGNAVQYPAALDGVIGVSATSPDGTPAPWAQHGWQVDVSTVGESVLLPVPQGDYLSGSGTSFSGPAVAGAVALLRAAHPGITPADVQAALQATADSGGPWDRAWGAGRLDVPAALAATDRAGAAPTVLAGPEGLDVSWEGTPGATSYAVRVDGLVVDRVTAGVATRLTGLVDGTQVAIDVQADDGGRSPAALVTPGAVPGTPTVSSATLSGTSSNATLQIRASVAATPAPRYTLLRDGVTVGTYAFSLAPDLRTVNLGIGAMPTQETRWQLRGVDDRGRLSAQSNAVTTGTGRPAPPAAPTGLSGLSSGGRDLLSWDDQGPGYTYSVSRAGAVVATPSTAGVTLTAPPGSTRTYQVSVVDAWGQSGPAAGVTVSPEAVDVPSAPTAVTAVPGDRSTTVSWTAPAANGSPVAGYTVSASPGASRVTTTGATSVQLTDLANGTGYTITVTARNAVGTGPASTGAYVVPQGLPAVPTGLHVTANPSDLQLSWDTPDGNGSRVSSYRVTLYPGGRTMVVQTTPEAAYGYASVDRDLTWGTDYTFTVAAVNDAGTGPTSAPSAPARLSGPAPSRTVLAWQAAGGDPARLGAPLAAELCGLRDGGCLHAFEGGTLYRSPAGGTRLVRGALRDRWGAAGWENGALGYPAAEQVCGLTGGGCFQQFQGGALYVSASTPAVAVTGPVRDRWGTQGWENGALGYPAGEQTCGLRSGGCLQRFQKGTVYWSSATGARAVLDGAVRDRWGTTGWENGALGYPVSDPTCGLPASGCVQQFQGGSVYVSSASPATVVTGALRDAWGASGWERGPLGYPTAAQVCGLRDGGCFQRFQKGAVYRSNGTAARVVPDGAVRDRWGATGWENGALGYPVSDQGCGLPASGCFQQFQGGSVYVSSASPATVVTGVLRDRWGASGWERGPLGYPTAAQVCGLRAGGCFQQFQNGSVYWSPTTGAHPVDGDIRTRWGQLGWENGQLGYPVAGVVVLSNGDTSQRFQGGTLYRTASTRTVRVV</sequence>
<dbReference type="PROSITE" id="PS00137">
    <property type="entry name" value="SUBTILASE_HIS"/>
    <property type="match status" value="1"/>
</dbReference>
<accession>A0A6P0EZJ6</accession>
<evidence type="ECO:0000256" key="7">
    <source>
        <dbReference type="PROSITE-ProRule" id="PRU01240"/>
    </source>
</evidence>
<dbReference type="InterPro" id="IPR000209">
    <property type="entry name" value="Peptidase_S8/S53_dom"/>
</dbReference>
<dbReference type="Pfam" id="PF08310">
    <property type="entry name" value="LGFP"/>
    <property type="match status" value="7"/>
</dbReference>
<dbReference type="Proteomes" id="UP000471152">
    <property type="component" value="Unassembled WGS sequence"/>
</dbReference>
<dbReference type="Gene3D" id="3.40.50.200">
    <property type="entry name" value="Peptidase S8/S53 domain"/>
    <property type="match status" value="1"/>
</dbReference>
<evidence type="ECO:0000256" key="1">
    <source>
        <dbReference type="ARBA" id="ARBA00011073"/>
    </source>
</evidence>
<dbReference type="PRINTS" id="PR00723">
    <property type="entry name" value="SUBTILISIN"/>
</dbReference>
<protein>
    <submittedName>
        <fullName evidence="11">S8 family serine peptidase</fullName>
    </submittedName>
</protein>
<organism evidence="11 13">
    <name type="scientific">Modestobacter muralis</name>
    <dbReference type="NCBI Taxonomy" id="1608614"/>
    <lineage>
        <taxon>Bacteria</taxon>
        <taxon>Bacillati</taxon>
        <taxon>Actinomycetota</taxon>
        <taxon>Actinomycetes</taxon>
        <taxon>Geodermatophilales</taxon>
        <taxon>Geodermatophilaceae</taxon>
        <taxon>Modestobacter</taxon>
    </lineage>
</organism>
<dbReference type="RefSeq" id="WP_163612721.1">
    <property type="nucleotide sequence ID" value="NZ_JAAGWB010000055.1"/>
</dbReference>
<dbReference type="PRINTS" id="PR00014">
    <property type="entry name" value="FNTYPEIII"/>
</dbReference>
<gene>
    <name evidence="12" type="ORF">G3R41_18590</name>
    <name evidence="11" type="ORF">GCU67_17940</name>
</gene>
<keyword evidence="9" id="KW-0732">Signal</keyword>
<feature type="domain" description="Fibronectin type-III" evidence="10">
    <location>
        <begin position="628"/>
        <end position="717"/>
    </location>
</feature>
<keyword evidence="3 7" id="KW-0378">Hydrolase</keyword>
<dbReference type="PANTHER" id="PTHR43806">
    <property type="entry name" value="PEPTIDASE S8"/>
    <property type="match status" value="1"/>
</dbReference>
<feature type="signal peptide" evidence="9">
    <location>
        <begin position="1"/>
        <end position="35"/>
    </location>
</feature>
<dbReference type="Proteomes" id="UP000468828">
    <property type="component" value="Unassembled WGS sequence"/>
</dbReference>
<feature type="active site" description="Charge relay system" evidence="7">
    <location>
        <position position="124"/>
    </location>
</feature>
<dbReference type="PROSITE" id="PS51892">
    <property type="entry name" value="SUBTILASE"/>
    <property type="match status" value="1"/>
</dbReference>
<feature type="domain" description="Fibronectin type-III" evidence="10">
    <location>
        <begin position="720"/>
        <end position="814"/>
    </location>
</feature>
<evidence type="ECO:0000256" key="4">
    <source>
        <dbReference type="ARBA" id="ARBA00022825"/>
    </source>
</evidence>
<dbReference type="InterPro" id="IPR015500">
    <property type="entry name" value="Peptidase_S8_subtilisin-rel"/>
</dbReference>
<evidence type="ECO:0000256" key="2">
    <source>
        <dbReference type="ARBA" id="ARBA00022670"/>
    </source>
</evidence>
<evidence type="ECO:0000313" key="11">
    <source>
        <dbReference type="EMBL" id="NEK96029.1"/>
    </source>
</evidence>
<keyword evidence="6" id="KW-0119">Carbohydrate metabolism</keyword>
<keyword evidence="6" id="KW-0624">Polysaccharide degradation</keyword>
<dbReference type="InterPro" id="IPR036116">
    <property type="entry name" value="FN3_sf"/>
</dbReference>
<keyword evidence="4 7" id="KW-0720">Serine protease</keyword>
<dbReference type="Gene3D" id="2.60.40.10">
    <property type="entry name" value="Immunoglobulins"/>
    <property type="match status" value="2"/>
</dbReference>
<feature type="region of interest" description="Disordered" evidence="8">
    <location>
        <begin position="532"/>
        <end position="559"/>
    </location>
</feature>
<dbReference type="InterPro" id="IPR013207">
    <property type="entry name" value="LGFP"/>
</dbReference>
<dbReference type="SUPFAM" id="SSF49265">
    <property type="entry name" value="Fibronectin type III"/>
    <property type="match status" value="1"/>
</dbReference>
<feature type="compositionally biased region" description="Low complexity" evidence="8">
    <location>
        <begin position="548"/>
        <end position="559"/>
    </location>
</feature>
<dbReference type="InterPro" id="IPR023828">
    <property type="entry name" value="Peptidase_S8_Ser-AS"/>
</dbReference>
<evidence type="ECO:0000313" key="12">
    <source>
        <dbReference type="EMBL" id="NEN52917.1"/>
    </source>
</evidence>